<proteinExistence type="predicted"/>
<name>A0A654ZMN7_MYCTX</name>
<reference evidence="1 2" key="1">
    <citation type="submission" date="2015-03" db="EMBL/GenBank/DDBJ databases">
        <authorList>
            <consortium name="Pathogen Informatics"/>
        </authorList>
    </citation>
    <scope>NUCLEOTIDE SEQUENCE [LARGE SCALE GENOMIC DNA]</scope>
    <source>
        <strain evidence="1 2">Bir 185</strain>
    </source>
</reference>
<sequence length="217" mass="23933">MLNLVGQTRLRRLLGGGRRGRRRVAQTLGVVIVFQGQRIVVDDGGEKRLHVGGTRGLVAVLVGYTGRNGHERDVPGRHMLQRSTEFDQVFGLDVVHVAVTDEHVDDVVEPAEVEQGVRRDHRTQQRRQKQLLAFDAPVVAIALGGDLASAHIVQRGRPVNDLASGVLQHRAQFVVPQRGGAAYLDAAEGLDHPRETDEVNRDEPVDAQARQFLNDLH</sequence>
<evidence type="ECO:0000313" key="1">
    <source>
        <dbReference type="EMBL" id="CKQ96485.1"/>
    </source>
</evidence>
<gene>
    <name evidence="1" type="ORF">ERS027659_00460</name>
</gene>
<accession>A0A654ZMN7</accession>
<dbReference type="Proteomes" id="UP000050164">
    <property type="component" value="Unassembled WGS sequence"/>
</dbReference>
<evidence type="ECO:0000313" key="2">
    <source>
        <dbReference type="Proteomes" id="UP000050164"/>
    </source>
</evidence>
<dbReference type="EMBL" id="CNFT01000061">
    <property type="protein sequence ID" value="CKQ96485.1"/>
    <property type="molecule type" value="Genomic_DNA"/>
</dbReference>
<dbReference type="AlphaFoldDB" id="A0A654ZMN7"/>
<protein>
    <submittedName>
        <fullName evidence="1">Uncharacterized protein</fullName>
    </submittedName>
</protein>
<organism evidence="1 2">
    <name type="scientific">Mycobacterium tuberculosis</name>
    <dbReference type="NCBI Taxonomy" id="1773"/>
    <lineage>
        <taxon>Bacteria</taxon>
        <taxon>Bacillati</taxon>
        <taxon>Actinomycetota</taxon>
        <taxon>Actinomycetes</taxon>
        <taxon>Mycobacteriales</taxon>
        <taxon>Mycobacteriaceae</taxon>
        <taxon>Mycobacterium</taxon>
        <taxon>Mycobacterium tuberculosis complex</taxon>
    </lineage>
</organism>